<dbReference type="Pfam" id="PF17853">
    <property type="entry name" value="GGDEF_2"/>
    <property type="match status" value="1"/>
</dbReference>
<dbReference type="InterPro" id="IPR029016">
    <property type="entry name" value="GAF-like_dom_sf"/>
</dbReference>
<dbReference type="InterPro" id="IPR041522">
    <property type="entry name" value="CdaR_GGDEF"/>
</dbReference>
<evidence type="ECO:0000313" key="3">
    <source>
        <dbReference type="EMBL" id="SFB93491.1"/>
    </source>
</evidence>
<dbReference type="Proteomes" id="UP000198832">
    <property type="component" value="Unassembled WGS sequence"/>
</dbReference>
<dbReference type="InterPro" id="IPR051448">
    <property type="entry name" value="CdaR-like_regulators"/>
</dbReference>
<dbReference type="Gene3D" id="1.10.10.2840">
    <property type="entry name" value="PucR C-terminal helix-turn-helix domain"/>
    <property type="match status" value="1"/>
</dbReference>
<dbReference type="PANTHER" id="PTHR33744">
    <property type="entry name" value="CARBOHYDRATE DIACID REGULATOR"/>
    <property type="match status" value="1"/>
</dbReference>
<evidence type="ECO:0000259" key="2">
    <source>
        <dbReference type="SMART" id="SM00065"/>
    </source>
</evidence>
<dbReference type="OrthoDB" id="33973at2"/>
<keyword evidence="4" id="KW-1185">Reference proteome</keyword>
<dbReference type="InterPro" id="IPR003018">
    <property type="entry name" value="GAF"/>
</dbReference>
<dbReference type="InterPro" id="IPR042070">
    <property type="entry name" value="PucR_C-HTH_sf"/>
</dbReference>
<name>A0A1I1F2I0_9ACTN</name>
<sequence>MTELATERTVDPHLKVRYLQRLLAANDVTQALQVAVDQIVDVLGSDVSWTGLIDDGYLVMGAHRGLVSTEMASAWRLKVGEGIGGRVAAEGRPHVSRDYLHDRRRVPLMKRLIDNEGILATLTVPLLIADTTIGVLYAAQRNVYDWKEWEEHAATDIAHDLAVRLRQLDVEGRTAAHAARAEDERDRMRRFAADCVRLATSFSQQSDAGAALDLLALELGARVELRLPDGTLVRAAGEYGEGNPFTAWRATLTEPEGVVLSVIATRRPDEASQTMIELATALFRLQLARSTERERTLQRVGGELFDQLFSGRVADAAEFRQRLALMGVVLPPEAYVVVVGDRTGAPLADVRLAQVSGALQQAFEACVPSHRHGRVVAVVGHRSRSATDLRRTLTDLVTRVPALRGAAAGVGRQCAEVADFSMSFDEARAAFEIVTSNPAADPVTSAFELGILGVASLPPSHLRTTVRDLLGPIISSDETRGTDYVLTLRAYLQNDRHLGPTSAELHVHYNTVRNRIARIEDLLGVDTRNVDDRFRLHTALRMHELLSATGPAQGHPDPR</sequence>
<gene>
    <name evidence="3" type="ORF">SAMN04487968_102355</name>
</gene>
<evidence type="ECO:0000313" key="4">
    <source>
        <dbReference type="Proteomes" id="UP000198832"/>
    </source>
</evidence>
<dbReference type="PANTHER" id="PTHR33744:SF7">
    <property type="entry name" value="PUCR FAMILY TRANSCRIPTIONAL REGULATOR"/>
    <property type="match status" value="1"/>
</dbReference>
<comment type="similarity">
    <text evidence="1">Belongs to the CdaR family.</text>
</comment>
<reference evidence="3 4" key="1">
    <citation type="submission" date="2016-10" db="EMBL/GenBank/DDBJ databases">
        <authorList>
            <person name="de Groot N.N."/>
        </authorList>
    </citation>
    <scope>NUCLEOTIDE SEQUENCE [LARGE SCALE GENOMIC DNA]</scope>
    <source>
        <strain evidence="3 4">CGMCC 1.7056</strain>
    </source>
</reference>
<dbReference type="InterPro" id="IPR025736">
    <property type="entry name" value="PucR_C-HTH_dom"/>
</dbReference>
<dbReference type="Pfam" id="PF13185">
    <property type="entry name" value="GAF_2"/>
    <property type="match status" value="1"/>
</dbReference>
<proteinExistence type="inferred from homology"/>
<dbReference type="AlphaFoldDB" id="A0A1I1F2I0"/>
<dbReference type="SUPFAM" id="SSF55781">
    <property type="entry name" value="GAF domain-like"/>
    <property type="match status" value="1"/>
</dbReference>
<dbReference type="RefSeq" id="WP_091120696.1">
    <property type="nucleotide sequence ID" value="NZ_FOLB01000002.1"/>
</dbReference>
<organism evidence="3 4">
    <name type="scientific">Nocardioides terrae</name>
    <dbReference type="NCBI Taxonomy" id="574651"/>
    <lineage>
        <taxon>Bacteria</taxon>
        <taxon>Bacillati</taxon>
        <taxon>Actinomycetota</taxon>
        <taxon>Actinomycetes</taxon>
        <taxon>Propionibacteriales</taxon>
        <taxon>Nocardioidaceae</taxon>
        <taxon>Nocardioides</taxon>
    </lineage>
</organism>
<dbReference type="Pfam" id="PF13556">
    <property type="entry name" value="HTH_30"/>
    <property type="match status" value="1"/>
</dbReference>
<accession>A0A1I1F2I0</accession>
<dbReference type="STRING" id="574651.SAMN04487968_102355"/>
<protein>
    <submittedName>
        <fullName evidence="3">GAF domain-containing protein</fullName>
    </submittedName>
</protein>
<dbReference type="SMART" id="SM00065">
    <property type="entry name" value="GAF"/>
    <property type="match status" value="1"/>
</dbReference>
<evidence type="ECO:0000256" key="1">
    <source>
        <dbReference type="ARBA" id="ARBA00006754"/>
    </source>
</evidence>
<dbReference type="Gene3D" id="3.30.450.40">
    <property type="match status" value="1"/>
</dbReference>
<dbReference type="EMBL" id="FOLB01000002">
    <property type="protein sequence ID" value="SFB93491.1"/>
    <property type="molecule type" value="Genomic_DNA"/>
</dbReference>
<feature type="domain" description="GAF" evidence="2">
    <location>
        <begin position="27"/>
        <end position="175"/>
    </location>
</feature>